<keyword evidence="2" id="KW-1133">Transmembrane helix</keyword>
<keyword evidence="2" id="KW-0472">Membrane</keyword>
<dbReference type="InterPro" id="IPR003646">
    <property type="entry name" value="SH3-like_bac-type"/>
</dbReference>
<organism evidence="4 5">
    <name type="scientific">Moorena producens PAL-8-15-08-1</name>
    <dbReference type="NCBI Taxonomy" id="1458985"/>
    <lineage>
        <taxon>Bacteria</taxon>
        <taxon>Bacillati</taxon>
        <taxon>Cyanobacteriota</taxon>
        <taxon>Cyanophyceae</taxon>
        <taxon>Coleofasciculales</taxon>
        <taxon>Coleofasciculaceae</taxon>
        <taxon>Moorena</taxon>
    </lineage>
</organism>
<dbReference type="EMBL" id="CP017599">
    <property type="protein sequence ID" value="AOX01651.1"/>
    <property type="molecule type" value="Genomic_DNA"/>
</dbReference>
<dbReference type="Gene3D" id="2.30.30.40">
    <property type="entry name" value="SH3 Domains"/>
    <property type="match status" value="1"/>
</dbReference>
<keyword evidence="2" id="KW-0812">Transmembrane</keyword>
<dbReference type="Proteomes" id="UP000177870">
    <property type="component" value="Chromosome"/>
</dbReference>
<accession>A0A1D8TVH9</accession>
<dbReference type="RefSeq" id="WP_070394088.1">
    <property type="nucleotide sequence ID" value="NZ_CP017599.1"/>
</dbReference>
<proteinExistence type="predicted"/>
<evidence type="ECO:0000313" key="5">
    <source>
        <dbReference type="Proteomes" id="UP000177870"/>
    </source>
</evidence>
<sequence length="155" mass="16702">MNLSKIAQFIIGFILGIAILAGAAVGTVYYFFTKLAAEPEKPVFAEERPNTSPSPKAQPTSSSGQSKPATTPKPIPSPSPLPKLEPGAYRASVTWPQGLILRDSPSLNAQRIGGIGYNQTLIILGYSDDKRWQRVRLPGSDQKGWVKAGNVKKIN</sequence>
<dbReference type="OrthoDB" id="573524at2"/>
<dbReference type="Pfam" id="PF08239">
    <property type="entry name" value="SH3_3"/>
    <property type="match status" value="1"/>
</dbReference>
<dbReference type="STRING" id="1458985.BJP34_21375"/>
<protein>
    <submittedName>
        <fullName evidence="4">Peptide-binding protein</fullName>
    </submittedName>
</protein>
<feature type="domain" description="SH3b" evidence="3">
    <location>
        <begin position="88"/>
        <end position="155"/>
    </location>
</feature>
<feature type="region of interest" description="Disordered" evidence="1">
    <location>
        <begin position="43"/>
        <end position="87"/>
    </location>
</feature>
<gene>
    <name evidence="4" type="ORF">BJP34_21375</name>
</gene>
<feature type="transmembrane region" description="Helical" evidence="2">
    <location>
        <begin position="6"/>
        <end position="32"/>
    </location>
</feature>
<dbReference type="KEGG" id="mpro:BJP34_21375"/>
<evidence type="ECO:0000313" key="4">
    <source>
        <dbReference type="EMBL" id="AOX01651.1"/>
    </source>
</evidence>
<dbReference type="AlphaFoldDB" id="A0A1D8TVH9"/>
<dbReference type="SMART" id="SM00287">
    <property type="entry name" value="SH3b"/>
    <property type="match status" value="1"/>
</dbReference>
<evidence type="ECO:0000259" key="3">
    <source>
        <dbReference type="SMART" id="SM00287"/>
    </source>
</evidence>
<reference evidence="5" key="1">
    <citation type="submission" date="2016-10" db="EMBL/GenBank/DDBJ databases">
        <title>Comparative genomics uncovers the prolific and rare metabolic potential of the cyanobacterial genus Moorea.</title>
        <authorList>
            <person name="Leao T."/>
            <person name="Castelao G."/>
            <person name="Korobeynikov A."/>
            <person name="Monroe E.A."/>
            <person name="Podell S."/>
            <person name="Glukhov E."/>
            <person name="Allen E."/>
            <person name="Gerwick W.H."/>
            <person name="Gerwick L."/>
        </authorList>
    </citation>
    <scope>NUCLEOTIDE SEQUENCE [LARGE SCALE GENOMIC DNA]</scope>
    <source>
        <strain evidence="5">PAL-8-15-08-1</strain>
    </source>
</reference>
<name>A0A1D8TVH9_9CYAN</name>
<feature type="compositionally biased region" description="Polar residues" evidence="1">
    <location>
        <begin position="50"/>
        <end position="65"/>
    </location>
</feature>
<evidence type="ECO:0000256" key="1">
    <source>
        <dbReference type="SAM" id="MobiDB-lite"/>
    </source>
</evidence>
<evidence type="ECO:0000256" key="2">
    <source>
        <dbReference type="SAM" id="Phobius"/>
    </source>
</evidence>
<feature type="compositionally biased region" description="Pro residues" evidence="1">
    <location>
        <begin position="71"/>
        <end position="83"/>
    </location>
</feature>